<accession>A0AAV9BL79</accession>
<proteinExistence type="predicted"/>
<keyword evidence="2" id="KW-0808">Transferase</keyword>
<protein>
    <submittedName>
        <fullName evidence="2">Receptor protein kinase ZmPK1</fullName>
    </submittedName>
</protein>
<evidence type="ECO:0000259" key="1">
    <source>
        <dbReference type="PROSITE" id="PS50927"/>
    </source>
</evidence>
<gene>
    <name evidence="2" type="ORF">QJS04_geneDACA010927</name>
</gene>
<organism evidence="2 3">
    <name type="scientific">Acorus gramineus</name>
    <name type="common">Dwarf sweet flag</name>
    <dbReference type="NCBI Taxonomy" id="55184"/>
    <lineage>
        <taxon>Eukaryota</taxon>
        <taxon>Viridiplantae</taxon>
        <taxon>Streptophyta</taxon>
        <taxon>Embryophyta</taxon>
        <taxon>Tracheophyta</taxon>
        <taxon>Spermatophyta</taxon>
        <taxon>Magnoliopsida</taxon>
        <taxon>Liliopsida</taxon>
        <taxon>Acoraceae</taxon>
        <taxon>Acorus</taxon>
    </lineage>
</organism>
<reference evidence="2" key="1">
    <citation type="journal article" date="2023" name="Nat. Commun.">
        <title>Diploid and tetraploid genomes of Acorus and the evolution of monocots.</title>
        <authorList>
            <person name="Ma L."/>
            <person name="Liu K.W."/>
            <person name="Li Z."/>
            <person name="Hsiao Y.Y."/>
            <person name="Qi Y."/>
            <person name="Fu T."/>
            <person name="Tang G.D."/>
            <person name="Zhang D."/>
            <person name="Sun W.H."/>
            <person name="Liu D.K."/>
            <person name="Li Y."/>
            <person name="Chen G.Z."/>
            <person name="Liu X.D."/>
            <person name="Liao X.Y."/>
            <person name="Jiang Y.T."/>
            <person name="Yu X."/>
            <person name="Hao Y."/>
            <person name="Huang J."/>
            <person name="Zhao X.W."/>
            <person name="Ke S."/>
            <person name="Chen Y.Y."/>
            <person name="Wu W.L."/>
            <person name="Hsu J.L."/>
            <person name="Lin Y.F."/>
            <person name="Huang M.D."/>
            <person name="Li C.Y."/>
            <person name="Huang L."/>
            <person name="Wang Z.W."/>
            <person name="Zhao X."/>
            <person name="Zhong W.Y."/>
            <person name="Peng D.H."/>
            <person name="Ahmad S."/>
            <person name="Lan S."/>
            <person name="Zhang J.S."/>
            <person name="Tsai W.C."/>
            <person name="Van de Peer Y."/>
            <person name="Liu Z.J."/>
        </authorList>
    </citation>
    <scope>NUCLEOTIDE SEQUENCE</scope>
    <source>
        <strain evidence="2">SCP</strain>
    </source>
</reference>
<evidence type="ECO:0000313" key="3">
    <source>
        <dbReference type="Proteomes" id="UP001179952"/>
    </source>
</evidence>
<reference evidence="2" key="2">
    <citation type="submission" date="2023-06" db="EMBL/GenBank/DDBJ databases">
        <authorList>
            <person name="Ma L."/>
            <person name="Liu K.-W."/>
            <person name="Li Z."/>
            <person name="Hsiao Y.-Y."/>
            <person name="Qi Y."/>
            <person name="Fu T."/>
            <person name="Tang G."/>
            <person name="Zhang D."/>
            <person name="Sun W.-H."/>
            <person name="Liu D.-K."/>
            <person name="Li Y."/>
            <person name="Chen G.-Z."/>
            <person name="Liu X.-D."/>
            <person name="Liao X.-Y."/>
            <person name="Jiang Y.-T."/>
            <person name="Yu X."/>
            <person name="Hao Y."/>
            <person name="Huang J."/>
            <person name="Zhao X.-W."/>
            <person name="Ke S."/>
            <person name="Chen Y.-Y."/>
            <person name="Wu W.-L."/>
            <person name="Hsu J.-L."/>
            <person name="Lin Y.-F."/>
            <person name="Huang M.-D."/>
            <person name="Li C.-Y."/>
            <person name="Huang L."/>
            <person name="Wang Z.-W."/>
            <person name="Zhao X."/>
            <person name="Zhong W.-Y."/>
            <person name="Peng D.-H."/>
            <person name="Ahmad S."/>
            <person name="Lan S."/>
            <person name="Zhang J.-S."/>
            <person name="Tsai W.-C."/>
            <person name="Van De Peer Y."/>
            <person name="Liu Z.-J."/>
        </authorList>
    </citation>
    <scope>NUCLEOTIDE SEQUENCE</scope>
    <source>
        <strain evidence="2">SCP</strain>
        <tissue evidence="2">Leaves</tissue>
    </source>
</reference>
<sequence>MSFPESNDILTSPDGSFSCGFYQLGDNAFSFSIWFSNSANKTVVWTANRDRPVNGQGSRY</sequence>
<dbReference type="PROSITE" id="PS50927">
    <property type="entry name" value="BULB_LECTIN"/>
    <property type="match status" value="1"/>
</dbReference>
<keyword evidence="2" id="KW-0418">Kinase</keyword>
<dbReference type="EMBL" id="JAUJYN010000003">
    <property type="protein sequence ID" value="KAK1276999.1"/>
    <property type="molecule type" value="Genomic_DNA"/>
</dbReference>
<keyword evidence="3" id="KW-1185">Reference proteome</keyword>
<comment type="caution">
    <text evidence="2">The sequence shown here is derived from an EMBL/GenBank/DDBJ whole genome shotgun (WGS) entry which is preliminary data.</text>
</comment>
<name>A0AAV9BL79_ACOGR</name>
<dbReference type="InterPro" id="IPR001480">
    <property type="entry name" value="Bulb-type_lectin_dom"/>
</dbReference>
<feature type="domain" description="Bulb-type lectin" evidence="1">
    <location>
        <begin position="1"/>
        <end position="60"/>
    </location>
</feature>
<evidence type="ECO:0000313" key="2">
    <source>
        <dbReference type="EMBL" id="KAK1276999.1"/>
    </source>
</evidence>
<keyword evidence="2" id="KW-0675">Receptor</keyword>
<dbReference type="GO" id="GO:0016301">
    <property type="term" value="F:kinase activity"/>
    <property type="evidence" value="ECO:0007669"/>
    <property type="project" value="UniProtKB-KW"/>
</dbReference>
<dbReference type="Proteomes" id="UP001179952">
    <property type="component" value="Unassembled WGS sequence"/>
</dbReference>
<dbReference type="AlphaFoldDB" id="A0AAV9BL79"/>